<proteinExistence type="predicted"/>
<dbReference type="Pfam" id="PF03810">
    <property type="entry name" value="IBN_N"/>
    <property type="match status" value="1"/>
</dbReference>
<comment type="subcellular location">
    <subcellularLocation>
        <location evidence="1">Nucleus</location>
    </subcellularLocation>
</comment>
<dbReference type="InterPro" id="IPR011989">
    <property type="entry name" value="ARM-like"/>
</dbReference>
<evidence type="ECO:0000256" key="3">
    <source>
        <dbReference type="ARBA" id="ARBA00023242"/>
    </source>
</evidence>
<dbReference type="AlphaFoldDB" id="A0A8J4CMV7"/>
<dbReference type="EMBL" id="BNCQ01000024">
    <property type="protein sequence ID" value="GIM07600.1"/>
    <property type="molecule type" value="Genomic_DNA"/>
</dbReference>
<evidence type="ECO:0000313" key="8">
    <source>
        <dbReference type="Proteomes" id="UP000747110"/>
    </source>
</evidence>
<dbReference type="GO" id="GO:0005635">
    <property type="term" value="C:nuclear envelope"/>
    <property type="evidence" value="ECO:0007669"/>
    <property type="project" value="TreeGrafter"/>
</dbReference>
<accession>A0A8J4CMV7</accession>
<protein>
    <recommendedName>
        <fullName evidence="5">Importin N-terminal domain-containing protein</fullName>
    </recommendedName>
</protein>
<dbReference type="OrthoDB" id="431626at2759"/>
<evidence type="ECO:0000256" key="4">
    <source>
        <dbReference type="SAM" id="MobiDB-lite"/>
    </source>
</evidence>
<dbReference type="Gene3D" id="1.25.10.10">
    <property type="entry name" value="Leucine-rich Repeat Variant"/>
    <property type="match status" value="1"/>
</dbReference>
<keyword evidence="8" id="KW-1185">Reference proteome</keyword>
<evidence type="ECO:0000313" key="6">
    <source>
        <dbReference type="EMBL" id="GIL86368.1"/>
    </source>
</evidence>
<dbReference type="SUPFAM" id="SSF48371">
    <property type="entry name" value="ARM repeat"/>
    <property type="match status" value="1"/>
</dbReference>
<dbReference type="PANTHER" id="PTHR10997:SF9">
    <property type="entry name" value="IMPORTIN-9"/>
    <property type="match status" value="1"/>
</dbReference>
<evidence type="ECO:0000313" key="7">
    <source>
        <dbReference type="EMBL" id="GIM07600.1"/>
    </source>
</evidence>
<dbReference type="PROSITE" id="PS50166">
    <property type="entry name" value="IMPORTIN_B_NT"/>
    <property type="match status" value="1"/>
</dbReference>
<gene>
    <name evidence="6" type="ORF">Vretifemale_14670</name>
    <name evidence="7" type="ORF">Vretimale_11687</name>
</gene>
<dbReference type="GO" id="GO:0005829">
    <property type="term" value="C:cytosol"/>
    <property type="evidence" value="ECO:0007669"/>
    <property type="project" value="TreeGrafter"/>
</dbReference>
<dbReference type="PANTHER" id="PTHR10997">
    <property type="entry name" value="IMPORTIN-7, 8, 11"/>
    <property type="match status" value="1"/>
</dbReference>
<evidence type="ECO:0000259" key="5">
    <source>
        <dbReference type="PROSITE" id="PS50166"/>
    </source>
</evidence>
<keyword evidence="2" id="KW-0813">Transport</keyword>
<organism evidence="6 8">
    <name type="scientific">Volvox reticuliferus</name>
    <dbReference type="NCBI Taxonomy" id="1737510"/>
    <lineage>
        <taxon>Eukaryota</taxon>
        <taxon>Viridiplantae</taxon>
        <taxon>Chlorophyta</taxon>
        <taxon>core chlorophytes</taxon>
        <taxon>Chlorophyceae</taxon>
        <taxon>CS clade</taxon>
        <taxon>Chlamydomonadales</taxon>
        <taxon>Volvocaceae</taxon>
        <taxon>Volvox</taxon>
    </lineage>
</organism>
<dbReference type="InterPro" id="IPR016024">
    <property type="entry name" value="ARM-type_fold"/>
</dbReference>
<dbReference type="Proteomes" id="UP000747110">
    <property type="component" value="Unassembled WGS sequence"/>
</dbReference>
<keyword evidence="3" id="KW-0539">Nucleus</keyword>
<evidence type="ECO:0000256" key="2">
    <source>
        <dbReference type="ARBA" id="ARBA00022448"/>
    </source>
</evidence>
<sequence>MASAGGSEGVASIVRCLQSCLYAVDGEARKAAERQLERGVCLSGFSSTLASIATEGALTNNDVGVRQLAAVLLKQVIKKHWSAEAPKFEAPELPREERTNIQAVLPNGLSDTSSKVRTAVAMCIAAISKADPDGWPGLVENLVGAIHAHRASMTPLVHGAIRCLSLLSNDIDEHYLPQMARTLLPELLHVAADSSGATPEDLRASALSIFYDVIKSLAVMGAVYQRQVRDLLVPLVDPWLPLLCGEVAQPLSVQDTSGWAVRMLCLKSLTQLISYFSKPLQQHMQRVMQASWEMYTSSLGLYQMHLVLGPSEGGLASEEAEGDLYGKMDLEGNTLDLESLLAQLFELLMALIGLPRYTKIIRPALPEMSYLVVSYMQMTASQATEWLENPAQYVADEEDNTFTVRVSGELLIDSLMQAFNLDAAGALVDAVERRTQEAAASQAAGQAGWWKLREAALLALGCCVASFPGGVGDGRGGGGRGQRQRATMAGLQSRLQLLVDEVLRADLQGPLINPLLVGRAMWLAARLQPILRPDQQGPLLAAAAAGLNSHLPSPVKIGACRVLASLAPRVPAEVLGPLADSLYGGLLALLTCSGEEALNLVLESMVPLVKADPTAAARALPALLTPLLQVWSRYVTDPLLAESSLEVLAVLARVPQCLGPLTQQVLPVVAKVVQQPRGQPDGLVEGCLDLLAMLVRPGKREVVAAVAANCCGPLLALLPGGPAADVDDDTGTLTHGAVELLVELVRAGGEDFLSWAAPSMNGAAIVSVQGATSSPSSASLSPMSTSPTGCHGAPASAASDAAIFSALLSTTLRMLDPAADEYRTCLAGDLAAALVHCLPSRAAVQPVLGELLEACCRKLAASNLSPLVGGLLAALGHMALVGGAGGWLEALGAMQMASQDAGAPTSGLQIVLPLLLERHSDVRGALATRVICLALLEMLQSRHPLLMAITVRGKRHDLNTGVRTRRQAAAAGGEQWMVVPAAVKMAAVVAELMADQRWLGEEEADGSEDDDDDGDDDLLTADVDEVDDDSDDDDDGEHLEEDDSMNGVGNDVTVARSGFDFNLTLSGKGINQLEQASIDAHINRSPMLPVHSALGSSYSNEYDCGLVHAQNQQKDPLMSMDILAHLVNALRPLQHQPDSAAFLTAALDLLPAKKQQQVLQLLAGSCDGSPEGAA</sequence>
<dbReference type="EMBL" id="BNCP01000036">
    <property type="protein sequence ID" value="GIL86368.1"/>
    <property type="molecule type" value="Genomic_DNA"/>
</dbReference>
<feature type="domain" description="Importin N-terminal" evidence="5">
    <location>
        <begin position="32"/>
        <end position="111"/>
    </location>
</feature>
<dbReference type="GO" id="GO:0006606">
    <property type="term" value="P:protein import into nucleus"/>
    <property type="evidence" value="ECO:0007669"/>
    <property type="project" value="TreeGrafter"/>
</dbReference>
<dbReference type="Proteomes" id="UP000722791">
    <property type="component" value="Unassembled WGS sequence"/>
</dbReference>
<comment type="caution">
    <text evidence="6">The sequence shown here is derived from an EMBL/GenBank/DDBJ whole genome shotgun (WGS) entry which is preliminary data.</text>
</comment>
<feature type="compositionally biased region" description="Acidic residues" evidence="4">
    <location>
        <begin position="1001"/>
        <end position="1044"/>
    </location>
</feature>
<dbReference type="GO" id="GO:0031267">
    <property type="term" value="F:small GTPase binding"/>
    <property type="evidence" value="ECO:0007669"/>
    <property type="project" value="InterPro"/>
</dbReference>
<name>A0A8J4CMV7_9CHLO</name>
<reference evidence="6" key="1">
    <citation type="journal article" date="2021" name="Proc. Natl. Acad. Sci. U.S.A.">
        <title>Three genomes in the algal genus Volvox reveal the fate of a haploid sex-determining region after a transition to homothallism.</title>
        <authorList>
            <person name="Yamamoto K."/>
            <person name="Hamaji T."/>
            <person name="Kawai-Toyooka H."/>
            <person name="Matsuzaki R."/>
            <person name="Takahashi F."/>
            <person name="Nishimura Y."/>
            <person name="Kawachi M."/>
            <person name="Noguchi H."/>
            <person name="Minakuchi Y."/>
            <person name="Umen J.G."/>
            <person name="Toyoda A."/>
            <person name="Nozaki H."/>
        </authorList>
    </citation>
    <scope>NUCLEOTIDE SEQUENCE</scope>
    <source>
        <strain evidence="7">NIES-3785</strain>
        <strain evidence="6">NIES-3786</strain>
    </source>
</reference>
<dbReference type="SMART" id="SM00913">
    <property type="entry name" value="IBN_N"/>
    <property type="match status" value="1"/>
</dbReference>
<evidence type="ECO:0000256" key="1">
    <source>
        <dbReference type="ARBA" id="ARBA00004123"/>
    </source>
</evidence>
<feature type="region of interest" description="Disordered" evidence="4">
    <location>
        <begin position="1001"/>
        <end position="1051"/>
    </location>
</feature>
<dbReference type="InterPro" id="IPR001494">
    <property type="entry name" value="Importin-beta_N"/>
</dbReference>